<protein>
    <submittedName>
        <fullName evidence="1">Uncharacterized protein</fullName>
    </submittedName>
</protein>
<dbReference type="AlphaFoldDB" id="A0A1J1H6M3"/>
<dbReference type="RefSeq" id="XP_028533564.1">
    <property type="nucleotide sequence ID" value="XM_028677146.1"/>
</dbReference>
<evidence type="ECO:0000313" key="1">
    <source>
        <dbReference type="EMBL" id="CRH00561.1"/>
    </source>
</evidence>
<name>A0A1J1H6M3_PLARL</name>
<reference evidence="1 2" key="1">
    <citation type="submission" date="2015-04" db="EMBL/GenBank/DDBJ databases">
        <authorList>
            <consortium name="Pathogen Informatics"/>
        </authorList>
    </citation>
    <scope>NUCLEOTIDE SEQUENCE [LARGE SCALE GENOMIC DNA]</scope>
    <source>
        <strain evidence="1 2">SGS1</strain>
    </source>
</reference>
<dbReference type="KEGG" id="prel:PRELSG_1021600"/>
<dbReference type="EMBL" id="LN835305">
    <property type="protein sequence ID" value="CRH00561.1"/>
    <property type="molecule type" value="Genomic_DNA"/>
</dbReference>
<evidence type="ECO:0000313" key="2">
    <source>
        <dbReference type="Proteomes" id="UP000220158"/>
    </source>
</evidence>
<keyword evidence="2" id="KW-1185">Reference proteome</keyword>
<dbReference type="VEuPathDB" id="PlasmoDB:PRELSG_1021600"/>
<proteinExistence type="predicted"/>
<gene>
    <name evidence="1" type="ORF">PRELSG_1021600</name>
</gene>
<dbReference type="Proteomes" id="UP000220158">
    <property type="component" value="Chromosome 10"/>
</dbReference>
<dbReference type="OMA" id="ERNVEPF"/>
<dbReference type="GeneID" id="39736683"/>
<sequence length="351" mass="41543">MNSLLFKNKISNNEMDKINNNEAIIPIENKRIVFPFNFKKYIIQNTLFNIASPLNIEHNDTLTKNSKISNNIFSPRKKKEKLKNGKDTQKKRVNIKDSKKLNYNRNTYPNNVELFNNNNFETQINDEIMKENFFERNFHYKCSNLESIPMEEVSNISENYDYFSTNYMIKDRGLKKFQGKNVSELNNRNCNINNVYSNERQIIIYNNINLIEHNNIVNSVVNHGYKEKFQNSKWIMMKDDKMKKKIKTYRDFSIKMDKKLNKESVPYINCENELQRIQPLSLKDIDTIVTRSNIKQANEVVDNSRRHFSISGNISPVISKNIKKRKKKNMGACFFNLNNFSCQFLISCNKT</sequence>
<organism evidence="1 2">
    <name type="scientific">Plasmodium relictum</name>
    <dbReference type="NCBI Taxonomy" id="85471"/>
    <lineage>
        <taxon>Eukaryota</taxon>
        <taxon>Sar</taxon>
        <taxon>Alveolata</taxon>
        <taxon>Apicomplexa</taxon>
        <taxon>Aconoidasida</taxon>
        <taxon>Haemosporida</taxon>
        <taxon>Plasmodiidae</taxon>
        <taxon>Plasmodium</taxon>
        <taxon>Plasmodium (Haemamoeba)</taxon>
    </lineage>
</organism>
<accession>A0A1J1H6M3</accession>
<dbReference type="OrthoDB" id="383990at2759"/>